<feature type="domain" description="NACHT" evidence="4">
    <location>
        <begin position="261"/>
        <end position="406"/>
    </location>
</feature>
<dbReference type="InterPro" id="IPR011047">
    <property type="entry name" value="Quinoprotein_ADH-like_sf"/>
</dbReference>
<dbReference type="Proteomes" id="UP000663827">
    <property type="component" value="Unassembled WGS sequence"/>
</dbReference>
<dbReference type="InterPro" id="IPR007111">
    <property type="entry name" value="NACHT_NTPase"/>
</dbReference>
<feature type="repeat" description="WD" evidence="2">
    <location>
        <begin position="799"/>
        <end position="840"/>
    </location>
</feature>
<protein>
    <recommendedName>
        <fullName evidence="4">NACHT domain-containing protein</fullName>
    </recommendedName>
</protein>
<dbReference type="InterPro" id="IPR001680">
    <property type="entry name" value="WD40_rpt"/>
</dbReference>
<keyword evidence="1" id="KW-0677">Repeat</keyword>
<proteinExistence type="predicted"/>
<name>A0A8H3HM80_9AGAM</name>
<dbReference type="PANTHER" id="PTHR10039:SF15">
    <property type="entry name" value="NACHT DOMAIN-CONTAINING PROTEIN"/>
    <property type="match status" value="1"/>
</dbReference>
<dbReference type="AlphaFoldDB" id="A0A8H3HM80"/>
<dbReference type="Pfam" id="PF00400">
    <property type="entry name" value="WD40"/>
    <property type="match status" value="1"/>
</dbReference>
<dbReference type="SUPFAM" id="SSF52540">
    <property type="entry name" value="P-loop containing nucleoside triphosphate hydrolases"/>
    <property type="match status" value="1"/>
</dbReference>
<dbReference type="SUPFAM" id="SSF50998">
    <property type="entry name" value="Quinoprotein alcohol dehydrogenase-like"/>
    <property type="match status" value="1"/>
</dbReference>
<accession>A0A8H3HM80</accession>
<dbReference type="InterPro" id="IPR027417">
    <property type="entry name" value="P-loop_NTPase"/>
</dbReference>
<evidence type="ECO:0000259" key="4">
    <source>
        <dbReference type="PROSITE" id="PS50837"/>
    </source>
</evidence>
<evidence type="ECO:0000313" key="6">
    <source>
        <dbReference type="Proteomes" id="UP000663827"/>
    </source>
</evidence>
<dbReference type="Pfam" id="PF24883">
    <property type="entry name" value="NPHP3_N"/>
    <property type="match status" value="1"/>
</dbReference>
<dbReference type="PROSITE" id="PS50294">
    <property type="entry name" value="WD_REPEATS_REGION"/>
    <property type="match status" value="1"/>
</dbReference>
<sequence length="1152" mass="129026">MSDGKRIFGFLGIHRPGSFSIRRSRTPSSQIAAGNTPVLNSSIQPTHVGSTSQPSSSHEHKKKSTGRVVLTKLAESLGVLQQGCSIFTPLATAAETLQEVLKAIETRLPETCGLQDMTSDLAQWATLLSTFVEDNQPIRMSKQMDNLIVVLRREADYLKKRAEGGSIRLSECDEDMYELESCHRQVEEALRQLLTDASLSIWKNTDNQLKESLLNGMLPAHDALYDSSYADKIERGPCLENTRVAVLDSIRKWIYNVGETKIYWINGMAGTGKTTIAYSVCEELAKSKRLGASFFVSRASHRCQDGSRILPTIAYQLAQVSYPYRSTLCRILHEEPNVGKRKLSVQFEYLLESPLRMVADKMLQELIIVIDAMDECSDPRTAEMIVGMLLRHAPKLPVRFFVTSRPLVTDTIFSNDPRSRSLLHLHNVDEQLVKADIERYLSMSLTQLEPTGEQIQWLTEQAGVPFIYAATLVRYVLATGLGIGSKARLEAVVAPDTMRAVKKDQAIDKLYKAILEGVLRDDRLEQHEVNVIEQVLWTVVCARESVTKKTLAILVQVDYNQVTEALRPLQSVIHVSETTGIVSTLHASFPEFVLDPFRSGLLDWNKESCHQRLAVRCFSIMKQQLQFNICGLRSSYDFDQDIPDLNARIETSISPELFYACRFWAEHLAQAANCDTLCQDLDLFLNIRLLFWMEVLNLKGRMKHGQFVLMEAKQWLMMNQKKVTFLDDVLEFVVMFTKSRANLSTPHLYISHLPLGPKRNQIRQIYLKRTQGLVCVEGTAAENQQLWPLPVADVDSSSMGVPSQHINLIKFSPDDAKIATASRDGTILIWDSHTGSVISGPLRQNSGPVTAQVLIFSPDGSSIASASRAYSRQMITIWNIHNASLTVGPIKVHRYLSSICFSPDSSRIAFTETHAYGRNISSTLMVLDLCTGGIVHKMDLSGVMSVAFSSDNSPVLSPFINGSTQVWDSHTSPPHTTVMHGPQGPDIKHSNSSLGLQNGDSEICLELPRYRFIPRDKYADALLARHKHENFTAFAQSLDGSLVFSGSSRHMLNELNQTYEEYVVVRAWDTSKDPSDYFTGLSLDFHSGWVQDRDSRPMVYIPEEWRRIFPLPPNNLSMSLEGSMSVSMARNNILLGDSWAGCYDPGSSDTLS</sequence>
<evidence type="ECO:0000256" key="1">
    <source>
        <dbReference type="ARBA" id="ARBA00022737"/>
    </source>
</evidence>
<evidence type="ECO:0000313" key="5">
    <source>
        <dbReference type="EMBL" id="CAE7099019.1"/>
    </source>
</evidence>
<dbReference type="Gene3D" id="2.130.10.10">
    <property type="entry name" value="YVTN repeat-like/Quinoprotein amine dehydrogenase"/>
    <property type="match status" value="1"/>
</dbReference>
<dbReference type="PROSITE" id="PS50082">
    <property type="entry name" value="WD_REPEATS_2"/>
    <property type="match status" value="1"/>
</dbReference>
<dbReference type="Gene3D" id="3.40.50.300">
    <property type="entry name" value="P-loop containing nucleotide triphosphate hydrolases"/>
    <property type="match status" value="1"/>
</dbReference>
<keyword evidence="2" id="KW-0853">WD repeat</keyword>
<comment type="caution">
    <text evidence="5">The sequence shown here is derived from an EMBL/GenBank/DDBJ whole genome shotgun (WGS) entry which is preliminary data.</text>
</comment>
<reference evidence="5" key="1">
    <citation type="submission" date="2021-01" db="EMBL/GenBank/DDBJ databases">
        <authorList>
            <person name="Kaushik A."/>
        </authorList>
    </citation>
    <scope>NUCLEOTIDE SEQUENCE</scope>
    <source>
        <strain evidence="5">AG5</strain>
    </source>
</reference>
<organism evidence="5 6">
    <name type="scientific">Rhizoctonia solani</name>
    <dbReference type="NCBI Taxonomy" id="456999"/>
    <lineage>
        <taxon>Eukaryota</taxon>
        <taxon>Fungi</taxon>
        <taxon>Dikarya</taxon>
        <taxon>Basidiomycota</taxon>
        <taxon>Agaricomycotina</taxon>
        <taxon>Agaricomycetes</taxon>
        <taxon>Cantharellales</taxon>
        <taxon>Ceratobasidiaceae</taxon>
        <taxon>Rhizoctonia</taxon>
    </lineage>
</organism>
<evidence type="ECO:0000256" key="2">
    <source>
        <dbReference type="PROSITE-ProRule" id="PRU00221"/>
    </source>
</evidence>
<gene>
    <name evidence="5" type="ORF">RDB_LOCUS39063</name>
</gene>
<feature type="compositionally biased region" description="Polar residues" evidence="3">
    <location>
        <begin position="26"/>
        <end position="56"/>
    </location>
</feature>
<dbReference type="EMBL" id="CAJNJQ010000769">
    <property type="protein sequence ID" value="CAE7099019.1"/>
    <property type="molecule type" value="Genomic_DNA"/>
</dbReference>
<dbReference type="InterPro" id="IPR015943">
    <property type="entry name" value="WD40/YVTN_repeat-like_dom_sf"/>
</dbReference>
<feature type="region of interest" description="Disordered" evidence="3">
    <location>
        <begin position="21"/>
        <end position="66"/>
    </location>
</feature>
<dbReference type="InterPro" id="IPR056884">
    <property type="entry name" value="NPHP3-like_N"/>
</dbReference>
<evidence type="ECO:0000256" key="3">
    <source>
        <dbReference type="SAM" id="MobiDB-lite"/>
    </source>
</evidence>
<dbReference type="SMART" id="SM00320">
    <property type="entry name" value="WD40"/>
    <property type="match status" value="3"/>
</dbReference>
<dbReference type="PROSITE" id="PS50837">
    <property type="entry name" value="NACHT"/>
    <property type="match status" value="1"/>
</dbReference>
<dbReference type="PANTHER" id="PTHR10039">
    <property type="entry name" value="AMELOGENIN"/>
    <property type="match status" value="1"/>
</dbReference>